<evidence type="ECO:0000313" key="8">
    <source>
        <dbReference type="EMBL" id="CAB4019918.1"/>
    </source>
</evidence>
<accession>A0A7D9J2N9</accession>
<dbReference type="InterPro" id="IPR051360">
    <property type="entry name" value="Neuronal_Pentraxin_Related"/>
</dbReference>
<evidence type="ECO:0000256" key="6">
    <source>
        <dbReference type="PROSITE-ProRule" id="PRU01172"/>
    </source>
</evidence>
<keyword evidence="9" id="KW-1185">Reference proteome</keyword>
<comment type="cofactor">
    <cofactor evidence="1">
        <name>Ca(2+)</name>
        <dbReference type="ChEBI" id="CHEBI:29108"/>
    </cofactor>
</comment>
<dbReference type="Proteomes" id="UP001152795">
    <property type="component" value="Unassembled WGS sequence"/>
</dbReference>
<reference evidence="8" key="1">
    <citation type="submission" date="2020-04" db="EMBL/GenBank/DDBJ databases">
        <authorList>
            <person name="Alioto T."/>
            <person name="Alioto T."/>
            <person name="Gomez Garrido J."/>
        </authorList>
    </citation>
    <scope>NUCLEOTIDE SEQUENCE</scope>
    <source>
        <strain evidence="8">A484AB</strain>
    </source>
</reference>
<dbReference type="EMBL" id="CACRXK020010686">
    <property type="protein sequence ID" value="CAB4019918.1"/>
    <property type="molecule type" value="Genomic_DNA"/>
</dbReference>
<feature type="domain" description="Pentraxin (PTX)" evidence="7">
    <location>
        <begin position="10"/>
        <end position="215"/>
    </location>
</feature>
<protein>
    <recommendedName>
        <fullName evidence="7">Pentraxin (PTX) domain-containing protein</fullName>
    </recommendedName>
</protein>
<sequence>MANQGPLFENGNVFAWYGAKSKVVGDMTFQETPSDLFNSRAIADYQISFPTASTSNYARIYDVSPNDITTVSACFWTKFLRYSAGILAYSSTEPVVRTGRWHFFCIQWRSSDGLVKSYKDGVELHSTTIAVGEVIPANGAIVLGQEVDSFAGGFSSSQAMEGELAGLNFWTDFLTANEISGMASGVINVNGNLLQWRDFRDHIYGAVTINENSDFDLPAYRVQKLRDDYCEENYPGTYARFIRNQATSYLWRCIRPSSMLDENMVYDIIGNSPSYFSRTTQLLAIT</sequence>
<name>A0A7D9J2N9_PARCT</name>
<comment type="caution">
    <text evidence="8">The sequence shown here is derived from an EMBL/GenBank/DDBJ whole genome shotgun (WGS) entry which is preliminary data.</text>
</comment>
<dbReference type="InterPro" id="IPR001759">
    <property type="entry name" value="PTX_dom"/>
</dbReference>
<gene>
    <name evidence="8" type="ORF">PACLA_8A032279</name>
</gene>
<evidence type="ECO:0000256" key="1">
    <source>
        <dbReference type="ARBA" id="ARBA00001913"/>
    </source>
</evidence>
<organism evidence="8 9">
    <name type="scientific">Paramuricea clavata</name>
    <name type="common">Red gorgonian</name>
    <name type="synonym">Violescent sea-whip</name>
    <dbReference type="NCBI Taxonomy" id="317549"/>
    <lineage>
        <taxon>Eukaryota</taxon>
        <taxon>Metazoa</taxon>
        <taxon>Cnidaria</taxon>
        <taxon>Anthozoa</taxon>
        <taxon>Octocorallia</taxon>
        <taxon>Malacalcyonacea</taxon>
        <taxon>Plexauridae</taxon>
        <taxon>Paramuricea</taxon>
    </lineage>
</organism>
<dbReference type="OrthoDB" id="5949213at2759"/>
<evidence type="ECO:0000256" key="4">
    <source>
        <dbReference type="ARBA" id="ARBA00023157"/>
    </source>
</evidence>
<dbReference type="PANTHER" id="PTHR19277">
    <property type="entry name" value="PENTRAXIN"/>
    <property type="match status" value="1"/>
</dbReference>
<proteinExistence type="predicted"/>
<evidence type="ECO:0000256" key="5">
    <source>
        <dbReference type="ARBA" id="ARBA00023180"/>
    </source>
</evidence>
<evidence type="ECO:0000259" key="7">
    <source>
        <dbReference type="PROSITE" id="PS51828"/>
    </source>
</evidence>
<dbReference type="AlphaFoldDB" id="A0A7D9J2N9"/>
<keyword evidence="2" id="KW-0479">Metal-binding</keyword>
<dbReference type="GO" id="GO:0046872">
    <property type="term" value="F:metal ion binding"/>
    <property type="evidence" value="ECO:0007669"/>
    <property type="project" value="UniProtKB-KW"/>
</dbReference>
<keyword evidence="4" id="KW-1015">Disulfide bond</keyword>
<dbReference type="PANTHER" id="PTHR19277:SF161">
    <property type="entry name" value="LAMININ G DOMAIN-CONTAINING PROTEIN"/>
    <property type="match status" value="1"/>
</dbReference>
<dbReference type="PROSITE" id="PS51828">
    <property type="entry name" value="PTX_2"/>
    <property type="match status" value="1"/>
</dbReference>
<dbReference type="SUPFAM" id="SSF49899">
    <property type="entry name" value="Concanavalin A-like lectins/glucanases"/>
    <property type="match status" value="1"/>
</dbReference>
<dbReference type="PRINTS" id="PR00895">
    <property type="entry name" value="PENTAXIN"/>
</dbReference>
<dbReference type="InterPro" id="IPR013320">
    <property type="entry name" value="ConA-like_dom_sf"/>
</dbReference>
<dbReference type="Gene3D" id="2.60.120.200">
    <property type="match status" value="1"/>
</dbReference>
<evidence type="ECO:0000313" key="9">
    <source>
        <dbReference type="Proteomes" id="UP001152795"/>
    </source>
</evidence>
<keyword evidence="3" id="KW-0106">Calcium</keyword>
<evidence type="ECO:0000256" key="2">
    <source>
        <dbReference type="ARBA" id="ARBA00022723"/>
    </source>
</evidence>
<dbReference type="Pfam" id="PF00354">
    <property type="entry name" value="Pentaxin"/>
    <property type="match status" value="1"/>
</dbReference>
<keyword evidence="5" id="KW-0325">Glycoprotein</keyword>
<dbReference type="SMART" id="SM00159">
    <property type="entry name" value="PTX"/>
    <property type="match status" value="1"/>
</dbReference>
<evidence type="ECO:0000256" key="3">
    <source>
        <dbReference type="ARBA" id="ARBA00022837"/>
    </source>
</evidence>
<comment type="caution">
    <text evidence="6">Lacks conserved residue(s) required for the propagation of feature annotation.</text>
</comment>